<evidence type="ECO:0000313" key="2">
    <source>
        <dbReference type="EMBL" id="PVH66560.1"/>
    </source>
</evidence>
<dbReference type="Gramene" id="PVH66560">
    <property type="protein sequence ID" value="PVH66560"/>
    <property type="gene ID" value="PAHAL_1G280100"/>
</dbReference>
<name>A0A2T8KWJ4_9POAL</name>
<evidence type="ECO:0000256" key="1">
    <source>
        <dbReference type="SAM" id="MobiDB-lite"/>
    </source>
</evidence>
<reference evidence="2" key="1">
    <citation type="submission" date="2018-04" db="EMBL/GenBank/DDBJ databases">
        <title>WGS assembly of Panicum hallii.</title>
        <authorList>
            <person name="Lovell J."/>
            <person name="Jenkins J."/>
            <person name="Lowry D."/>
            <person name="Mamidi S."/>
            <person name="Sreedasyam A."/>
            <person name="Weng X."/>
            <person name="Barry K."/>
            <person name="Bonette J."/>
            <person name="Campitelli B."/>
            <person name="Daum C."/>
            <person name="Gordon S."/>
            <person name="Gould B."/>
            <person name="Lipzen A."/>
            <person name="Macqueen A."/>
            <person name="Palacio-Mejia J."/>
            <person name="Plott C."/>
            <person name="Shakirov E."/>
            <person name="Shu S."/>
            <person name="Yoshinaga Y."/>
            <person name="Zane M."/>
            <person name="Rokhsar D."/>
            <person name="Grimwood J."/>
            <person name="Schmutz J."/>
            <person name="Juenger T."/>
        </authorList>
    </citation>
    <scope>NUCLEOTIDE SEQUENCE [LARGE SCALE GENOMIC DNA]</scope>
    <source>
        <strain evidence="2">FIL2</strain>
    </source>
</reference>
<sequence length="404" mass="43143">MEAPPLPLDLLLLEIFSRSGPATVARCGATCKLLRRHRRHVADRAFLRRLRAASSDRFLIGLYHRSRSWKGEEKSTRLPPLFAAPKLSAGSTTLMPSTVIARLSAELAGPYEPVASRGGLLVLKRGQYHDTGLRVCDPVAGRSYVLPPKRMADDLHVVMPKDGEGGGVPFKVLIADSGLRTQTYSSRTGAWGPITDTGKRLPWHYECSRPSLGSCSAAPRTGCTNQGGTRAYSVLALDVSTGQAGAVDRGLAGLPPAPQGARVAPGAAPGVIGRRGARLARLGGAARGVHVDRVAVRRRGPRIREVVGSARGDRQGGDPSVGAPDVQPARVPADRLPVLCCLAEGSGTVVFHMYAAGTVLLNLRTLEVRHLQRPRFEISENSPFCVYELDLVSLLPSTSSWISV</sequence>
<protein>
    <recommendedName>
        <fullName evidence="3">F-box domain-containing protein</fullName>
    </recommendedName>
</protein>
<accession>A0A2T8KWJ4</accession>
<dbReference type="InterPro" id="IPR036047">
    <property type="entry name" value="F-box-like_dom_sf"/>
</dbReference>
<dbReference type="PANTHER" id="PTHR35828">
    <property type="entry name" value="OS08G0203800 PROTEIN-RELATED"/>
    <property type="match status" value="1"/>
</dbReference>
<proteinExistence type="predicted"/>
<dbReference type="Proteomes" id="UP000243499">
    <property type="component" value="Chromosome 1"/>
</dbReference>
<organism evidence="2">
    <name type="scientific">Panicum hallii</name>
    <dbReference type="NCBI Taxonomy" id="206008"/>
    <lineage>
        <taxon>Eukaryota</taxon>
        <taxon>Viridiplantae</taxon>
        <taxon>Streptophyta</taxon>
        <taxon>Embryophyta</taxon>
        <taxon>Tracheophyta</taxon>
        <taxon>Spermatophyta</taxon>
        <taxon>Magnoliopsida</taxon>
        <taxon>Liliopsida</taxon>
        <taxon>Poales</taxon>
        <taxon>Poaceae</taxon>
        <taxon>PACMAD clade</taxon>
        <taxon>Panicoideae</taxon>
        <taxon>Panicodae</taxon>
        <taxon>Paniceae</taxon>
        <taxon>Panicinae</taxon>
        <taxon>Panicum</taxon>
        <taxon>Panicum sect. Panicum</taxon>
    </lineage>
</organism>
<evidence type="ECO:0008006" key="3">
    <source>
        <dbReference type="Google" id="ProtNLM"/>
    </source>
</evidence>
<feature type="region of interest" description="Disordered" evidence="1">
    <location>
        <begin position="308"/>
        <end position="328"/>
    </location>
</feature>
<gene>
    <name evidence="2" type="ORF">PAHAL_1G280100</name>
</gene>
<dbReference type="SUPFAM" id="SSF81383">
    <property type="entry name" value="F-box domain"/>
    <property type="match status" value="1"/>
</dbReference>
<dbReference type="EMBL" id="CM008046">
    <property type="protein sequence ID" value="PVH66560.1"/>
    <property type="molecule type" value="Genomic_DNA"/>
</dbReference>
<dbReference type="AlphaFoldDB" id="A0A2T8KWJ4"/>